<organism evidence="1 2">
    <name type="scientific">Ornithinimicrobium faecis</name>
    <dbReference type="NCBI Taxonomy" id="2934158"/>
    <lineage>
        <taxon>Bacteria</taxon>
        <taxon>Bacillati</taxon>
        <taxon>Actinomycetota</taxon>
        <taxon>Actinomycetes</taxon>
        <taxon>Micrococcales</taxon>
        <taxon>Ornithinimicrobiaceae</taxon>
        <taxon>Ornithinimicrobium</taxon>
    </lineage>
</organism>
<gene>
    <name evidence="1" type="ORF">NF556_20835</name>
</gene>
<dbReference type="EMBL" id="CP099489">
    <property type="protein sequence ID" value="USQ80000.1"/>
    <property type="molecule type" value="Genomic_DNA"/>
</dbReference>
<evidence type="ECO:0000313" key="1">
    <source>
        <dbReference type="EMBL" id="USQ80000.1"/>
    </source>
</evidence>
<dbReference type="RefSeq" id="WP_252593238.1">
    <property type="nucleotide sequence ID" value="NZ_CP099489.1"/>
</dbReference>
<dbReference type="Proteomes" id="UP001056455">
    <property type="component" value="Chromosome"/>
</dbReference>
<reference evidence="1" key="1">
    <citation type="submission" date="2022-06" db="EMBL/GenBank/DDBJ databases">
        <title>Ornithinimicrobium HY1793.</title>
        <authorList>
            <person name="Huang Y."/>
        </authorList>
    </citation>
    <scope>NUCLEOTIDE SEQUENCE</scope>
    <source>
        <strain evidence="1">HY1793</strain>
    </source>
</reference>
<name>A0ABY4YUR9_9MICO</name>
<protein>
    <submittedName>
        <fullName evidence="1">Uncharacterized protein</fullName>
    </submittedName>
</protein>
<accession>A0ABY4YUR9</accession>
<keyword evidence="2" id="KW-1185">Reference proteome</keyword>
<sequence>MTQLAQDQARASTQVLDQLLQLLGLVGDHDLVPVLLLDDTDRWVGALEVEASRTLRAAFFGRVLRLLADDLGVAAVVAVHPTYESDAGYQSAQPFFDHVLRIPDLTVDGDVRALLQRRVARILGHDEEDGALDLVMTPEAVSVLFRGYQVAPDIRRRILLSSTAALTLALGAGVEQIDEGHVRAALSEQGG</sequence>
<proteinExistence type="predicted"/>
<evidence type="ECO:0000313" key="2">
    <source>
        <dbReference type="Proteomes" id="UP001056455"/>
    </source>
</evidence>